<evidence type="ECO:0000313" key="2">
    <source>
        <dbReference type="EMBL" id="PHK05211.1"/>
    </source>
</evidence>
<proteinExistence type="predicted"/>
<evidence type="ECO:0000256" key="1">
    <source>
        <dbReference type="SAM" id="MobiDB-lite"/>
    </source>
</evidence>
<comment type="caution">
    <text evidence="2">The sequence shown here is derived from an EMBL/GenBank/DDBJ whole genome shotgun (WGS) entry which is preliminary data.</text>
</comment>
<gene>
    <name evidence="2" type="ORF">VF08_08460</name>
</gene>
<feature type="region of interest" description="Disordered" evidence="1">
    <location>
        <begin position="34"/>
        <end position="61"/>
    </location>
</feature>
<sequence length="61" mass="7170">MPKSYKNQIGFLYIAVLIPILYEDAFALYEEQTAKGAKDTKKERKKERKKKNLAQPHKEMV</sequence>
<name>A0A9Q5ZE51_NOSLI</name>
<reference evidence="2 3" key="1">
    <citation type="submission" date="2015-02" db="EMBL/GenBank/DDBJ databases">
        <title>Nostoc linckia genome annotation.</title>
        <authorList>
            <person name="Zhou Z."/>
        </authorList>
    </citation>
    <scope>NUCLEOTIDE SEQUENCE [LARGE SCALE GENOMIC DNA]</scope>
    <source>
        <strain evidence="3">z8</strain>
    </source>
</reference>
<dbReference type="EMBL" id="LAHD01000017">
    <property type="protein sequence ID" value="PHK05211.1"/>
    <property type="molecule type" value="Genomic_DNA"/>
</dbReference>
<accession>A0A9Q5ZE51</accession>
<evidence type="ECO:0000313" key="3">
    <source>
        <dbReference type="Proteomes" id="UP000222310"/>
    </source>
</evidence>
<feature type="compositionally biased region" description="Basic residues" evidence="1">
    <location>
        <begin position="43"/>
        <end position="52"/>
    </location>
</feature>
<dbReference type="AlphaFoldDB" id="A0A9Q5ZE51"/>
<organism evidence="2 3">
    <name type="scientific">Nostoc linckia z8</name>
    <dbReference type="NCBI Taxonomy" id="1628746"/>
    <lineage>
        <taxon>Bacteria</taxon>
        <taxon>Bacillati</taxon>
        <taxon>Cyanobacteriota</taxon>
        <taxon>Cyanophyceae</taxon>
        <taxon>Nostocales</taxon>
        <taxon>Nostocaceae</taxon>
        <taxon>Nostoc</taxon>
    </lineage>
</organism>
<dbReference type="Proteomes" id="UP000222310">
    <property type="component" value="Unassembled WGS sequence"/>
</dbReference>
<protein>
    <submittedName>
        <fullName evidence="2">Uncharacterized protein</fullName>
    </submittedName>
</protein>